<sequence>MGLSFFEQCLVNSLSTNRPVLIVDDSPMYRSAAKGMLQKLGYQPHLLHFAQDAKEAVRQCKANSYELIFFDYNLGEHANGLQLIEELKRVELISLDCVIIIVTGDATPEVVRGFMELEPDGYLLKPLNYMTLKDRLPTFTRKKRMLEQILASFSKKAFEETIRLIDESFFHEEDIALRAQTIKAESLIALQKYNEAKNVLIPLNEGYENSKVKLLLTQLYISQRQFQQALFILEPLFTDPFHAAAALHKAAECNLFINKLHEAKELIEKAVSISPKNIDRHWLSTYINIASLEYGESLSNIKRMINESKNSSRETIEMYQLGACLTLDLTQFSKEANKKTQLGALSTWIESWRANFSRTDYKPVELLVLSRAYLLTGDQRKSQQMLSDYRELVSSIEGHRASLLEMIELSRIQLLSGNVTEYKDLSEKINRKLKHGPLETTNLLMMQYLSKWRAKTQHSRSQAVELKKRAIQLLGQKNYEKAVTILANYQEYSIYDNELTLLLYTNLSKAWPNNWSKKDVIHLAIRCHDQMKGTEFEQRKEFLNSSRTLSNQLGYMDLTIKRASAA</sequence>
<dbReference type="InterPro" id="IPR052048">
    <property type="entry name" value="ST_Response_Regulator"/>
</dbReference>
<dbReference type="PANTHER" id="PTHR43228:SF1">
    <property type="entry name" value="TWO-COMPONENT RESPONSE REGULATOR ARR22"/>
    <property type="match status" value="1"/>
</dbReference>
<evidence type="ECO:0000313" key="4">
    <source>
        <dbReference type="Proteomes" id="UP000315115"/>
    </source>
</evidence>
<organism evidence="3 4">
    <name type="scientific">Vibrio rotiferianus</name>
    <dbReference type="NCBI Taxonomy" id="190895"/>
    <lineage>
        <taxon>Bacteria</taxon>
        <taxon>Pseudomonadati</taxon>
        <taxon>Pseudomonadota</taxon>
        <taxon>Gammaproteobacteria</taxon>
        <taxon>Vibrionales</taxon>
        <taxon>Vibrionaceae</taxon>
        <taxon>Vibrio</taxon>
    </lineage>
</organism>
<dbReference type="SMART" id="SM00448">
    <property type="entry name" value="REC"/>
    <property type="match status" value="1"/>
</dbReference>
<reference evidence="4" key="1">
    <citation type="submission" date="2019-07" db="EMBL/GenBank/DDBJ databases">
        <title>Complete Genome Sequences of Vibrion rotiferianus strain AM7.</title>
        <authorList>
            <person name="Miyazaki K."/>
            <person name="Wiseschart A."/>
            <person name="Pootanakit K."/>
            <person name="Ishimori K."/>
            <person name="Kitahara K."/>
        </authorList>
    </citation>
    <scope>NUCLEOTIDE SEQUENCE [LARGE SCALE GENOMIC DNA]</scope>
    <source>
        <strain evidence="4">AM7</strain>
    </source>
</reference>
<dbReference type="PROSITE" id="PS50110">
    <property type="entry name" value="RESPONSE_REGULATORY"/>
    <property type="match status" value="1"/>
</dbReference>
<evidence type="ECO:0000256" key="1">
    <source>
        <dbReference type="PROSITE-ProRule" id="PRU00169"/>
    </source>
</evidence>
<dbReference type="GO" id="GO:0000160">
    <property type="term" value="P:phosphorelay signal transduction system"/>
    <property type="evidence" value="ECO:0007669"/>
    <property type="project" value="InterPro"/>
</dbReference>
<dbReference type="InterPro" id="IPR011006">
    <property type="entry name" value="CheY-like_superfamily"/>
</dbReference>
<dbReference type="AlphaFoldDB" id="A0A510IAB6"/>
<evidence type="ECO:0000313" key="3">
    <source>
        <dbReference type="EMBL" id="BBL90714.1"/>
    </source>
</evidence>
<dbReference type="Proteomes" id="UP000315115">
    <property type="component" value="Chromosome 2"/>
</dbReference>
<dbReference type="EMBL" id="AP019799">
    <property type="protein sequence ID" value="BBL90714.1"/>
    <property type="molecule type" value="Genomic_DNA"/>
</dbReference>
<accession>A0A510IAB6</accession>
<dbReference type="Pfam" id="PF00072">
    <property type="entry name" value="Response_reg"/>
    <property type="match status" value="1"/>
</dbReference>
<dbReference type="InterPro" id="IPR011990">
    <property type="entry name" value="TPR-like_helical_dom_sf"/>
</dbReference>
<dbReference type="SUPFAM" id="SSF48452">
    <property type="entry name" value="TPR-like"/>
    <property type="match status" value="1"/>
</dbReference>
<feature type="domain" description="Response regulatory" evidence="2">
    <location>
        <begin position="19"/>
        <end position="140"/>
    </location>
</feature>
<keyword evidence="1" id="KW-0597">Phosphoprotein</keyword>
<evidence type="ECO:0000259" key="2">
    <source>
        <dbReference type="PROSITE" id="PS50110"/>
    </source>
</evidence>
<proteinExistence type="predicted"/>
<dbReference type="SUPFAM" id="SSF52172">
    <property type="entry name" value="CheY-like"/>
    <property type="match status" value="1"/>
</dbReference>
<name>A0A510IAB6_9VIBR</name>
<dbReference type="PANTHER" id="PTHR43228">
    <property type="entry name" value="TWO-COMPONENT RESPONSE REGULATOR"/>
    <property type="match status" value="1"/>
</dbReference>
<dbReference type="Gene3D" id="3.40.50.2300">
    <property type="match status" value="1"/>
</dbReference>
<feature type="modified residue" description="4-aspartylphosphate" evidence="1">
    <location>
        <position position="71"/>
    </location>
</feature>
<protein>
    <recommendedName>
        <fullName evidence="2">Response regulatory domain-containing protein</fullName>
    </recommendedName>
</protein>
<dbReference type="RefSeq" id="WP_138955454.1">
    <property type="nucleotide sequence ID" value="NZ_AP019799.1"/>
</dbReference>
<dbReference type="Gene3D" id="1.25.40.10">
    <property type="entry name" value="Tetratricopeptide repeat domain"/>
    <property type="match status" value="1"/>
</dbReference>
<dbReference type="InterPro" id="IPR001789">
    <property type="entry name" value="Sig_transdc_resp-reg_receiver"/>
</dbReference>
<gene>
    <name evidence="3" type="ORF">VroAM7_33670</name>
</gene>